<proteinExistence type="predicted"/>
<evidence type="ECO:0000256" key="1">
    <source>
        <dbReference type="SAM" id="MobiDB-lite"/>
    </source>
</evidence>
<accession>A0A2I0UB11</accession>
<reference evidence="3" key="1">
    <citation type="submission" date="2017-11" db="EMBL/GenBank/DDBJ databases">
        <authorList>
            <person name="Lima N.C."/>
            <person name="Parody-Merino A.M."/>
            <person name="Battley P.F."/>
            <person name="Fidler A.E."/>
            <person name="Prosdocimi F."/>
        </authorList>
    </citation>
    <scope>NUCLEOTIDE SEQUENCE [LARGE SCALE GENOMIC DNA]</scope>
</reference>
<organism evidence="2 3">
    <name type="scientific">Limosa lapponica baueri</name>
    <dbReference type="NCBI Taxonomy" id="1758121"/>
    <lineage>
        <taxon>Eukaryota</taxon>
        <taxon>Metazoa</taxon>
        <taxon>Chordata</taxon>
        <taxon>Craniata</taxon>
        <taxon>Vertebrata</taxon>
        <taxon>Euteleostomi</taxon>
        <taxon>Archelosauria</taxon>
        <taxon>Archosauria</taxon>
        <taxon>Dinosauria</taxon>
        <taxon>Saurischia</taxon>
        <taxon>Theropoda</taxon>
        <taxon>Coelurosauria</taxon>
        <taxon>Aves</taxon>
        <taxon>Neognathae</taxon>
        <taxon>Neoaves</taxon>
        <taxon>Charadriiformes</taxon>
        <taxon>Scolopacidae</taxon>
        <taxon>Limosa</taxon>
    </lineage>
</organism>
<evidence type="ECO:0000313" key="2">
    <source>
        <dbReference type="EMBL" id="PKU43215.1"/>
    </source>
</evidence>
<feature type="region of interest" description="Disordered" evidence="1">
    <location>
        <begin position="1"/>
        <end position="26"/>
    </location>
</feature>
<evidence type="ECO:0000313" key="3">
    <source>
        <dbReference type="Proteomes" id="UP000233556"/>
    </source>
</evidence>
<dbReference type="Proteomes" id="UP000233556">
    <property type="component" value="Unassembled WGS sequence"/>
</dbReference>
<name>A0A2I0UB11_LIMLA</name>
<sequence length="74" mass="8115">MGRRDAHSGDTGSHHCPAASPRQAQASCRLRDNFHSNPARVRVEMTNIPPTQMSSHDKCIVMVLAPELSISSFD</sequence>
<dbReference type="EMBL" id="KZ505923">
    <property type="protein sequence ID" value="PKU43215.1"/>
    <property type="molecule type" value="Genomic_DNA"/>
</dbReference>
<reference evidence="3" key="2">
    <citation type="submission" date="2017-12" db="EMBL/GenBank/DDBJ databases">
        <title>Genome sequence of the Bar-tailed Godwit (Limosa lapponica baueri).</title>
        <authorList>
            <person name="Lima N.C.B."/>
            <person name="Parody-Merino A.M."/>
            <person name="Battley P.F."/>
            <person name="Fidler A.E."/>
            <person name="Prosdocimi F."/>
        </authorList>
    </citation>
    <scope>NUCLEOTIDE SEQUENCE [LARGE SCALE GENOMIC DNA]</scope>
</reference>
<protein>
    <submittedName>
        <fullName evidence="2">Uncharacterized protein</fullName>
    </submittedName>
</protein>
<keyword evidence="3" id="KW-1185">Reference proteome</keyword>
<dbReference type="AlphaFoldDB" id="A0A2I0UB11"/>
<gene>
    <name evidence="2" type="ORF">llap_6482</name>
</gene>